<dbReference type="EMBL" id="FOXS01000005">
    <property type="protein sequence ID" value="SFQ68532.1"/>
    <property type="molecule type" value="Genomic_DNA"/>
</dbReference>
<dbReference type="RefSeq" id="WP_092676947.1">
    <property type="nucleotide sequence ID" value="NZ_FOXS01000005.1"/>
</dbReference>
<evidence type="ECO:0000256" key="1">
    <source>
        <dbReference type="SAM" id="MobiDB-lite"/>
    </source>
</evidence>
<gene>
    <name evidence="2" type="ORF">SAMN04515668_3723</name>
</gene>
<evidence type="ECO:0000313" key="2">
    <source>
        <dbReference type="EMBL" id="SFQ68532.1"/>
    </source>
</evidence>
<accession>A0A1I6AIQ7</accession>
<feature type="compositionally biased region" description="Low complexity" evidence="1">
    <location>
        <begin position="65"/>
        <end position="76"/>
    </location>
</feature>
<protein>
    <submittedName>
        <fullName evidence="2">Uncharacterized protein</fullName>
    </submittedName>
</protein>
<sequence length="76" mass="7965">MKTSGFATSRARSYYGRSAGASLAISSEALRRTQEADAALALDHWGYEQSGPAAGSQSTDKSRWPQAPAPAASPSY</sequence>
<dbReference type="AlphaFoldDB" id="A0A1I6AIQ7"/>
<dbReference type="Proteomes" id="UP000199029">
    <property type="component" value="Unassembled WGS sequence"/>
</dbReference>
<feature type="region of interest" description="Disordered" evidence="1">
    <location>
        <begin position="48"/>
        <end position="76"/>
    </location>
</feature>
<proteinExistence type="predicted"/>
<evidence type="ECO:0000313" key="3">
    <source>
        <dbReference type="Proteomes" id="UP000199029"/>
    </source>
</evidence>
<reference evidence="3" key="1">
    <citation type="submission" date="2016-10" db="EMBL/GenBank/DDBJ databases">
        <authorList>
            <person name="Varghese N."/>
            <person name="Submissions S."/>
        </authorList>
    </citation>
    <scope>NUCLEOTIDE SEQUENCE [LARGE SCALE GENOMIC DNA]</scope>
    <source>
        <strain evidence="3">OR362-8,ATCC BAA-1266,JCM 13504</strain>
    </source>
</reference>
<organism evidence="2 3">
    <name type="scientific">Hymenobacter arizonensis</name>
    <name type="common">Siccationidurans arizonensis</name>
    <dbReference type="NCBI Taxonomy" id="1227077"/>
    <lineage>
        <taxon>Bacteria</taxon>
        <taxon>Pseudomonadati</taxon>
        <taxon>Bacteroidota</taxon>
        <taxon>Cytophagia</taxon>
        <taxon>Cytophagales</taxon>
        <taxon>Hymenobacteraceae</taxon>
        <taxon>Hymenobacter</taxon>
    </lineage>
</organism>
<dbReference type="STRING" id="1227077.SAMN04515668_3723"/>
<keyword evidence="3" id="KW-1185">Reference proteome</keyword>
<name>A0A1I6AIQ7_HYMAR</name>